<keyword evidence="2" id="KW-0472">Membrane</keyword>
<accession>A0A914Y9G8</accession>
<keyword evidence="2" id="KW-1133">Transmembrane helix</keyword>
<feature type="chain" id="PRO_5037319580" evidence="3">
    <location>
        <begin position="22"/>
        <end position="194"/>
    </location>
</feature>
<evidence type="ECO:0000256" key="3">
    <source>
        <dbReference type="SAM" id="SignalP"/>
    </source>
</evidence>
<keyword evidence="3" id="KW-0732">Signal</keyword>
<dbReference type="AlphaFoldDB" id="A0A914Y9G8"/>
<feature type="transmembrane region" description="Helical" evidence="2">
    <location>
        <begin position="106"/>
        <end position="129"/>
    </location>
</feature>
<evidence type="ECO:0000256" key="1">
    <source>
        <dbReference type="SAM" id="MobiDB-lite"/>
    </source>
</evidence>
<dbReference type="Proteomes" id="UP000887577">
    <property type="component" value="Unplaced"/>
</dbReference>
<sequence length="194" mass="21769">MKRHILFNIFVIIFSINYVHGASINHGSVASFPHADESSPHYNGQWGPMEFISEDMKLFSTRGHCRDACARSCKPIMLADTDQVFFICPQMKPPEKSIPEKLFAKVSFPVMLLVGVIAFALLICLVCCCRSMCCSGTSRSTHSSRDILHQRHINDLTDNGPEFEKQPLPASSIEENQTPPFVPKTLRSTRVQDV</sequence>
<keyword evidence="2" id="KW-0812">Transmembrane</keyword>
<proteinExistence type="predicted"/>
<protein>
    <submittedName>
        <fullName evidence="5">Uncharacterized protein</fullName>
    </submittedName>
</protein>
<evidence type="ECO:0000313" key="4">
    <source>
        <dbReference type="Proteomes" id="UP000887577"/>
    </source>
</evidence>
<name>A0A914Y9G8_9BILA</name>
<evidence type="ECO:0000256" key="2">
    <source>
        <dbReference type="SAM" id="Phobius"/>
    </source>
</evidence>
<organism evidence="4 5">
    <name type="scientific">Panagrolaimus superbus</name>
    <dbReference type="NCBI Taxonomy" id="310955"/>
    <lineage>
        <taxon>Eukaryota</taxon>
        <taxon>Metazoa</taxon>
        <taxon>Ecdysozoa</taxon>
        <taxon>Nematoda</taxon>
        <taxon>Chromadorea</taxon>
        <taxon>Rhabditida</taxon>
        <taxon>Tylenchina</taxon>
        <taxon>Panagrolaimomorpha</taxon>
        <taxon>Panagrolaimoidea</taxon>
        <taxon>Panagrolaimidae</taxon>
        <taxon>Panagrolaimus</taxon>
    </lineage>
</organism>
<feature type="signal peptide" evidence="3">
    <location>
        <begin position="1"/>
        <end position="21"/>
    </location>
</feature>
<evidence type="ECO:0000313" key="5">
    <source>
        <dbReference type="WBParaSite" id="PSU_v2.g14187.t1"/>
    </source>
</evidence>
<feature type="region of interest" description="Disordered" evidence="1">
    <location>
        <begin position="155"/>
        <end position="194"/>
    </location>
</feature>
<keyword evidence="4" id="KW-1185">Reference proteome</keyword>
<dbReference type="WBParaSite" id="PSU_v2.g14187.t1">
    <property type="protein sequence ID" value="PSU_v2.g14187.t1"/>
    <property type="gene ID" value="PSU_v2.g14187"/>
</dbReference>
<reference evidence="5" key="1">
    <citation type="submission" date="2022-11" db="UniProtKB">
        <authorList>
            <consortium name="WormBaseParasite"/>
        </authorList>
    </citation>
    <scope>IDENTIFICATION</scope>
</reference>